<keyword evidence="1" id="KW-0812">Transmembrane</keyword>
<dbReference type="STRING" id="1122156.SAMN02745117_01353"/>
<evidence type="ECO:0000313" key="2">
    <source>
        <dbReference type="EMBL" id="SHF11667.1"/>
    </source>
</evidence>
<dbReference type="Proteomes" id="UP000184327">
    <property type="component" value="Unassembled WGS sequence"/>
</dbReference>
<protein>
    <submittedName>
        <fullName evidence="2">Uncharacterized protein</fullName>
    </submittedName>
</protein>
<gene>
    <name evidence="2" type="ORF">SAMN02745117_01353</name>
</gene>
<name>A0A1M4Z1I8_9BURK</name>
<feature type="transmembrane region" description="Helical" evidence="1">
    <location>
        <begin position="75"/>
        <end position="106"/>
    </location>
</feature>
<dbReference type="EMBL" id="FQUZ01000013">
    <property type="protein sequence ID" value="SHF11667.1"/>
    <property type="molecule type" value="Genomic_DNA"/>
</dbReference>
<feature type="transmembrane region" description="Helical" evidence="1">
    <location>
        <begin position="45"/>
        <end position="63"/>
    </location>
</feature>
<feature type="transmembrane region" description="Helical" evidence="1">
    <location>
        <begin position="6"/>
        <end position="25"/>
    </location>
</feature>
<organism evidence="2 3">
    <name type="scientific">Lampropedia hyalina DSM 16112</name>
    <dbReference type="NCBI Taxonomy" id="1122156"/>
    <lineage>
        <taxon>Bacteria</taxon>
        <taxon>Pseudomonadati</taxon>
        <taxon>Pseudomonadota</taxon>
        <taxon>Betaproteobacteria</taxon>
        <taxon>Burkholderiales</taxon>
        <taxon>Comamonadaceae</taxon>
        <taxon>Lampropedia</taxon>
    </lineage>
</organism>
<keyword evidence="1" id="KW-1133">Transmembrane helix</keyword>
<dbReference type="RefSeq" id="WP_073355941.1">
    <property type="nucleotide sequence ID" value="NZ_FQUZ01000013.1"/>
</dbReference>
<sequence>MKKVNIIFIIAAILAFAAAAAWPVLTSKPFPIQGMRPMVEQSSDASRVLQAVLVAACGLWLLVQPLQKSQPSLRFFQGIAVALAVFGFVRLGIPFGAIFCGFFLVAMQLRVHIQRRACPPVESPCE</sequence>
<keyword evidence="3" id="KW-1185">Reference proteome</keyword>
<dbReference type="AlphaFoldDB" id="A0A1M4Z1I8"/>
<keyword evidence="1" id="KW-0472">Membrane</keyword>
<accession>A0A1M4Z1I8</accession>
<evidence type="ECO:0000313" key="3">
    <source>
        <dbReference type="Proteomes" id="UP000184327"/>
    </source>
</evidence>
<evidence type="ECO:0000256" key="1">
    <source>
        <dbReference type="SAM" id="Phobius"/>
    </source>
</evidence>
<reference evidence="2 3" key="1">
    <citation type="submission" date="2016-11" db="EMBL/GenBank/DDBJ databases">
        <authorList>
            <person name="Jaros S."/>
            <person name="Januszkiewicz K."/>
            <person name="Wedrychowicz H."/>
        </authorList>
    </citation>
    <scope>NUCLEOTIDE SEQUENCE [LARGE SCALE GENOMIC DNA]</scope>
    <source>
        <strain evidence="2 3">DSM 16112</strain>
    </source>
</reference>
<proteinExistence type="predicted"/>